<dbReference type="GO" id="GO:0019843">
    <property type="term" value="F:rRNA binding"/>
    <property type="evidence" value="ECO:0007669"/>
    <property type="project" value="UniProtKB-UniRule"/>
</dbReference>
<dbReference type="GO" id="GO:0005840">
    <property type="term" value="C:ribosome"/>
    <property type="evidence" value="ECO:0007669"/>
    <property type="project" value="UniProtKB-KW"/>
</dbReference>
<dbReference type="Pfam" id="PF00453">
    <property type="entry name" value="Ribosomal_L20"/>
    <property type="match status" value="1"/>
</dbReference>
<dbReference type="GO" id="GO:1990904">
    <property type="term" value="C:ribonucleoprotein complex"/>
    <property type="evidence" value="ECO:0007669"/>
    <property type="project" value="UniProtKB-KW"/>
</dbReference>
<dbReference type="NCBIfam" id="TIGR01032">
    <property type="entry name" value="rplT_bact"/>
    <property type="match status" value="1"/>
</dbReference>
<keyword evidence="3 5" id="KW-0687">Ribonucleoprotein</keyword>
<reference evidence="7 8" key="1">
    <citation type="journal article" date="2016" name="Nat. Commun.">
        <title>Thousands of microbial genomes shed light on interconnected biogeochemical processes in an aquifer system.</title>
        <authorList>
            <person name="Anantharaman K."/>
            <person name="Brown C.T."/>
            <person name="Hug L.A."/>
            <person name="Sharon I."/>
            <person name="Castelle C.J."/>
            <person name="Probst A.J."/>
            <person name="Thomas B.C."/>
            <person name="Singh A."/>
            <person name="Wilkins M.J."/>
            <person name="Karaoz U."/>
            <person name="Brodie E.L."/>
            <person name="Williams K.H."/>
            <person name="Hubbard S.S."/>
            <person name="Banfield J.F."/>
        </authorList>
    </citation>
    <scope>NUCLEOTIDE SEQUENCE [LARGE SCALE GENOMIC DNA]</scope>
</reference>
<comment type="function">
    <text evidence="5 6">Binds directly to 23S ribosomal RNA and is necessary for the in vitro assembly process of the 50S ribosomal subunit. It is not involved in the protein synthesizing functions of that subunit.</text>
</comment>
<dbReference type="EMBL" id="MHKN01000035">
    <property type="protein sequence ID" value="OGY91714.1"/>
    <property type="molecule type" value="Genomic_DNA"/>
</dbReference>
<evidence type="ECO:0000256" key="4">
    <source>
        <dbReference type="ARBA" id="ARBA00035172"/>
    </source>
</evidence>
<dbReference type="GO" id="GO:0003735">
    <property type="term" value="F:structural constituent of ribosome"/>
    <property type="evidence" value="ECO:0007669"/>
    <property type="project" value="InterPro"/>
</dbReference>
<dbReference type="InterPro" id="IPR005813">
    <property type="entry name" value="Ribosomal_bL20"/>
</dbReference>
<protein>
    <recommendedName>
        <fullName evidence="4 5">Large ribosomal subunit protein bL20</fullName>
    </recommendedName>
</protein>
<dbReference type="FunFam" id="1.10.1900.20:FF:000001">
    <property type="entry name" value="50S ribosomal protein L20"/>
    <property type="match status" value="1"/>
</dbReference>
<accession>A0A1G2BRE1</accession>
<keyword evidence="5 6" id="KW-0699">rRNA-binding</keyword>
<gene>
    <name evidence="5" type="primary">rplT</name>
    <name evidence="7" type="ORF">A3B31_02255</name>
</gene>
<evidence type="ECO:0000313" key="7">
    <source>
        <dbReference type="EMBL" id="OGY91714.1"/>
    </source>
</evidence>
<dbReference type="AlphaFoldDB" id="A0A1G2BRE1"/>
<dbReference type="Gene3D" id="1.10.1900.20">
    <property type="entry name" value="Ribosomal protein L20"/>
    <property type="match status" value="1"/>
</dbReference>
<dbReference type="SUPFAM" id="SSF74731">
    <property type="entry name" value="Ribosomal protein L20"/>
    <property type="match status" value="1"/>
</dbReference>
<dbReference type="GO" id="GO:0006412">
    <property type="term" value="P:translation"/>
    <property type="evidence" value="ECO:0007669"/>
    <property type="project" value="InterPro"/>
</dbReference>
<organism evidence="7 8">
    <name type="scientific">Candidatus Komeilibacteria bacterium RIFCSPLOWO2_01_FULL_53_11</name>
    <dbReference type="NCBI Taxonomy" id="1798552"/>
    <lineage>
        <taxon>Bacteria</taxon>
        <taxon>Candidatus Komeiliibacteriota</taxon>
    </lineage>
</organism>
<comment type="similarity">
    <text evidence="1 5 6">Belongs to the bacterial ribosomal protein bL20 family.</text>
</comment>
<dbReference type="GO" id="GO:0000027">
    <property type="term" value="P:ribosomal large subunit assembly"/>
    <property type="evidence" value="ECO:0007669"/>
    <property type="project" value="UniProtKB-UniRule"/>
</dbReference>
<dbReference type="PANTHER" id="PTHR10986">
    <property type="entry name" value="39S RIBOSOMAL PROTEIN L20"/>
    <property type="match status" value="1"/>
</dbReference>
<keyword evidence="5 6" id="KW-0694">RNA-binding</keyword>
<proteinExistence type="inferred from homology"/>
<dbReference type="HAMAP" id="MF_00382">
    <property type="entry name" value="Ribosomal_bL20"/>
    <property type="match status" value="1"/>
</dbReference>
<evidence type="ECO:0000256" key="1">
    <source>
        <dbReference type="ARBA" id="ARBA00007698"/>
    </source>
</evidence>
<evidence type="ECO:0000256" key="3">
    <source>
        <dbReference type="ARBA" id="ARBA00023274"/>
    </source>
</evidence>
<sequence>MPRVKRGPSHVKHRKNILRRAKGFKWGRKKKLKQAKTAVTKAGVYARRDRRAKKGDFRRLWQIKISASAHMHGTNYARFIHSLKQGNITLNRKMLAELAEHEPKVFEHIVNSVKK</sequence>
<keyword evidence="2 5" id="KW-0689">Ribosomal protein</keyword>
<evidence type="ECO:0000256" key="2">
    <source>
        <dbReference type="ARBA" id="ARBA00022980"/>
    </source>
</evidence>
<comment type="caution">
    <text evidence="7">The sequence shown here is derived from an EMBL/GenBank/DDBJ whole genome shotgun (WGS) entry which is preliminary data.</text>
</comment>
<dbReference type="Proteomes" id="UP000177349">
    <property type="component" value="Unassembled WGS sequence"/>
</dbReference>
<evidence type="ECO:0000313" key="8">
    <source>
        <dbReference type="Proteomes" id="UP000177349"/>
    </source>
</evidence>
<name>A0A1G2BRE1_9BACT</name>
<dbReference type="InterPro" id="IPR035566">
    <property type="entry name" value="Ribosomal_protein_bL20_C"/>
</dbReference>
<dbReference type="CDD" id="cd07026">
    <property type="entry name" value="Ribosomal_L20"/>
    <property type="match status" value="1"/>
</dbReference>
<evidence type="ECO:0000256" key="5">
    <source>
        <dbReference type="HAMAP-Rule" id="MF_00382"/>
    </source>
</evidence>
<dbReference type="Gene3D" id="6.10.160.10">
    <property type="match status" value="1"/>
</dbReference>
<dbReference type="PRINTS" id="PR00062">
    <property type="entry name" value="RIBOSOMALL20"/>
</dbReference>
<evidence type="ECO:0000256" key="6">
    <source>
        <dbReference type="RuleBase" id="RU000560"/>
    </source>
</evidence>